<reference evidence="12 13" key="1">
    <citation type="journal article" date="2012" name="BMC Genomics">
        <title>Comparative genomic analysis and phylogenetic position of Theileria equi.</title>
        <authorList>
            <person name="Kappmeyer L.S."/>
            <person name="Thiagarajan M."/>
            <person name="Herndon D.R."/>
            <person name="Ramsay J.D."/>
            <person name="Caler E."/>
            <person name="Djikeng A."/>
            <person name="Gillespie J.J."/>
            <person name="Lau A.O."/>
            <person name="Roalson E.H."/>
            <person name="Silva J.C."/>
            <person name="Silva M.G."/>
            <person name="Suarez C.E."/>
            <person name="Ueti M.W."/>
            <person name="Nene V.M."/>
            <person name="Mealey R.H."/>
            <person name="Knowles D.P."/>
            <person name="Brayton K.A."/>
        </authorList>
    </citation>
    <scope>NUCLEOTIDE SEQUENCE [LARGE SCALE GENOMIC DNA]</scope>
    <source>
        <strain evidence="12 13">WA</strain>
    </source>
</reference>
<evidence type="ECO:0000256" key="11">
    <source>
        <dbReference type="SAM" id="Phobius"/>
    </source>
</evidence>
<dbReference type="KEGG" id="beq:BEWA_007140"/>
<keyword evidence="10 11" id="KW-0472">Membrane</keyword>
<keyword evidence="8 11" id="KW-1133">Transmembrane helix</keyword>
<name>L0B0G2_THEEQ</name>
<dbReference type="OrthoDB" id="9970435at2759"/>
<dbReference type="VEuPathDB" id="PiroplasmaDB:BEWA_007140"/>
<evidence type="ECO:0000256" key="1">
    <source>
        <dbReference type="ARBA" id="ARBA00004434"/>
    </source>
</evidence>
<evidence type="ECO:0000313" key="12">
    <source>
        <dbReference type="EMBL" id="AFZ81305.1"/>
    </source>
</evidence>
<dbReference type="Gene3D" id="1.20.5.260">
    <property type="entry name" value="Cytochrome b-c1 complex subunit 9"/>
    <property type="match status" value="1"/>
</dbReference>
<comment type="subcellular location">
    <subcellularLocation>
        <location evidence="1">Mitochondrion inner membrane</location>
        <topology evidence="1">Single-pass membrane protein</topology>
    </subcellularLocation>
</comment>
<keyword evidence="13" id="KW-1185">Reference proteome</keyword>
<keyword evidence="7" id="KW-0249">Electron transport</keyword>
<dbReference type="GO" id="GO:0006122">
    <property type="term" value="P:mitochondrial electron transport, ubiquinol to cytochrome c"/>
    <property type="evidence" value="ECO:0007669"/>
    <property type="project" value="InterPro"/>
</dbReference>
<dbReference type="eggNOG" id="ENOG502SUJ6">
    <property type="taxonomic scope" value="Eukaryota"/>
</dbReference>
<dbReference type="GO" id="GO:0045275">
    <property type="term" value="C:respiratory chain complex III"/>
    <property type="evidence" value="ECO:0007669"/>
    <property type="project" value="InterPro"/>
</dbReference>
<dbReference type="EMBL" id="CP001670">
    <property type="protein sequence ID" value="AFZ81305.1"/>
    <property type="molecule type" value="Genomic_DNA"/>
</dbReference>
<dbReference type="Proteomes" id="UP000031512">
    <property type="component" value="Chromosome 3"/>
</dbReference>
<evidence type="ECO:0000256" key="8">
    <source>
        <dbReference type="ARBA" id="ARBA00022989"/>
    </source>
</evidence>
<feature type="transmembrane region" description="Helical" evidence="11">
    <location>
        <begin position="52"/>
        <end position="71"/>
    </location>
</feature>
<gene>
    <name evidence="12" type="ORF">BEWA_007140</name>
</gene>
<keyword evidence="5 11" id="KW-0812">Transmembrane</keyword>
<evidence type="ECO:0000256" key="7">
    <source>
        <dbReference type="ARBA" id="ARBA00022982"/>
    </source>
</evidence>
<dbReference type="RefSeq" id="XP_004830971.1">
    <property type="nucleotide sequence ID" value="XM_004830914.1"/>
</dbReference>
<comment type="similarity">
    <text evidence="2">Belongs to the UQCR10/QCR9 family.</text>
</comment>
<proteinExistence type="inferred from homology"/>
<dbReference type="InterPro" id="IPR008027">
    <property type="entry name" value="QCR9"/>
</dbReference>
<keyword evidence="3" id="KW-0813">Transport</keyword>
<evidence type="ECO:0000313" key="13">
    <source>
        <dbReference type="Proteomes" id="UP000031512"/>
    </source>
</evidence>
<evidence type="ECO:0000256" key="3">
    <source>
        <dbReference type="ARBA" id="ARBA00022448"/>
    </source>
</evidence>
<dbReference type="InterPro" id="IPR036656">
    <property type="entry name" value="QCR9_sf"/>
</dbReference>
<keyword evidence="9" id="KW-0496">Mitochondrion</keyword>
<dbReference type="Pfam" id="PF05365">
    <property type="entry name" value="UCR_UQCRX_QCR9"/>
    <property type="match status" value="1"/>
</dbReference>
<organism evidence="12 13">
    <name type="scientific">Theileria equi strain WA</name>
    <dbReference type="NCBI Taxonomy" id="1537102"/>
    <lineage>
        <taxon>Eukaryota</taxon>
        <taxon>Sar</taxon>
        <taxon>Alveolata</taxon>
        <taxon>Apicomplexa</taxon>
        <taxon>Aconoidasida</taxon>
        <taxon>Piroplasmida</taxon>
        <taxon>Theileriidae</taxon>
        <taxon>Theileria</taxon>
    </lineage>
</organism>
<keyword evidence="4" id="KW-0679">Respiratory chain</keyword>
<evidence type="ECO:0000256" key="10">
    <source>
        <dbReference type="ARBA" id="ARBA00023136"/>
    </source>
</evidence>
<dbReference type="SUPFAM" id="SSF81514">
    <property type="entry name" value="Subunit X (non-heme 7 kDa protein) of cytochrome bc1 complex (Ubiquinol-cytochrome c reductase)"/>
    <property type="match status" value="1"/>
</dbReference>
<evidence type="ECO:0000256" key="4">
    <source>
        <dbReference type="ARBA" id="ARBA00022660"/>
    </source>
</evidence>
<dbReference type="AlphaFoldDB" id="L0B0G2"/>
<evidence type="ECO:0000256" key="2">
    <source>
        <dbReference type="ARBA" id="ARBA00007856"/>
    </source>
</evidence>
<keyword evidence="6" id="KW-0999">Mitochondrion inner membrane</keyword>
<evidence type="ECO:0000256" key="9">
    <source>
        <dbReference type="ARBA" id="ARBA00023128"/>
    </source>
</evidence>
<dbReference type="GeneID" id="15804618"/>
<protein>
    <submittedName>
        <fullName evidence="12">Membrane protein, putative</fullName>
    </submittedName>
</protein>
<accession>L0B0G2</accession>
<dbReference type="GO" id="GO:0005743">
    <property type="term" value="C:mitochondrial inner membrane"/>
    <property type="evidence" value="ECO:0007669"/>
    <property type="project" value="UniProtKB-SubCell"/>
</dbReference>
<sequence>MVFGSPFSEHYPARIWASLRKSRKGKDCLSSLFHFVNSTRIYDHVLKHSKRYWIFTVFGGFASCYTISNLCDNVWKRANKGKLYIDLPYQSPEED</sequence>
<evidence type="ECO:0000256" key="6">
    <source>
        <dbReference type="ARBA" id="ARBA00022792"/>
    </source>
</evidence>
<evidence type="ECO:0000256" key="5">
    <source>
        <dbReference type="ARBA" id="ARBA00022692"/>
    </source>
</evidence>